<dbReference type="PROSITE" id="PS50010">
    <property type="entry name" value="DH_2"/>
    <property type="match status" value="1"/>
</dbReference>
<dbReference type="Proteomes" id="UP000193648">
    <property type="component" value="Unassembled WGS sequence"/>
</dbReference>
<feature type="compositionally biased region" description="Basic and acidic residues" evidence="1">
    <location>
        <begin position="1151"/>
        <end position="1167"/>
    </location>
</feature>
<evidence type="ECO:0000256" key="1">
    <source>
        <dbReference type="SAM" id="MobiDB-lite"/>
    </source>
</evidence>
<feature type="compositionally biased region" description="Basic and acidic residues" evidence="1">
    <location>
        <begin position="672"/>
        <end position="703"/>
    </location>
</feature>
<dbReference type="OrthoDB" id="660555at2759"/>
<reference evidence="3 4" key="1">
    <citation type="submission" date="2016-07" db="EMBL/GenBank/DDBJ databases">
        <title>Pervasive Adenine N6-methylation of Active Genes in Fungi.</title>
        <authorList>
            <consortium name="DOE Joint Genome Institute"/>
            <person name="Mondo S.J."/>
            <person name="Dannebaum R.O."/>
            <person name="Kuo R.C."/>
            <person name="Labutti K."/>
            <person name="Haridas S."/>
            <person name="Kuo A."/>
            <person name="Salamov A."/>
            <person name="Ahrendt S.R."/>
            <person name="Lipzen A."/>
            <person name="Sullivan W."/>
            <person name="Andreopoulos W.B."/>
            <person name="Clum A."/>
            <person name="Lindquist E."/>
            <person name="Daum C."/>
            <person name="Ramamoorthy G.K."/>
            <person name="Gryganskyi A."/>
            <person name="Culley D."/>
            <person name="Magnuson J.K."/>
            <person name="James T.Y."/>
            <person name="O'Malley M.A."/>
            <person name="Stajich J.E."/>
            <person name="Spatafora J.W."/>
            <person name="Visel A."/>
            <person name="Grigoriev I.V."/>
        </authorList>
    </citation>
    <scope>NUCLEOTIDE SEQUENCE [LARGE SCALE GENOMIC DNA]</scope>
    <source>
        <strain evidence="3 4">NRRL 3116</strain>
    </source>
</reference>
<feature type="domain" description="DH" evidence="2">
    <location>
        <begin position="376"/>
        <end position="599"/>
    </location>
</feature>
<dbReference type="PANTHER" id="PTHR12673">
    <property type="entry name" value="FACIOGENITAL DYSPLASIA PROTEIN"/>
    <property type="match status" value="1"/>
</dbReference>
<dbReference type="GO" id="GO:0005737">
    <property type="term" value="C:cytoplasm"/>
    <property type="evidence" value="ECO:0007669"/>
    <property type="project" value="TreeGrafter"/>
</dbReference>
<dbReference type="Gene3D" id="1.20.900.10">
    <property type="entry name" value="Dbl homology (DH) domain"/>
    <property type="match status" value="1"/>
</dbReference>
<dbReference type="PANTHER" id="PTHR12673:SF270">
    <property type="entry name" value="FYVE-TYPE DOMAIN-CONTAINING PROTEIN"/>
    <property type="match status" value="1"/>
</dbReference>
<proteinExistence type="predicted"/>
<feature type="region of interest" description="Disordered" evidence="1">
    <location>
        <begin position="1143"/>
        <end position="1167"/>
    </location>
</feature>
<feature type="region of interest" description="Disordered" evidence="1">
    <location>
        <begin position="991"/>
        <end position="1030"/>
    </location>
</feature>
<feature type="compositionally biased region" description="Polar residues" evidence="1">
    <location>
        <begin position="997"/>
        <end position="1009"/>
    </location>
</feature>
<dbReference type="GO" id="GO:0005085">
    <property type="term" value="F:guanyl-nucleotide exchange factor activity"/>
    <property type="evidence" value="ECO:0007669"/>
    <property type="project" value="InterPro"/>
</dbReference>
<feature type="compositionally biased region" description="Polar residues" evidence="1">
    <location>
        <begin position="1044"/>
        <end position="1055"/>
    </location>
</feature>
<sequence length="1167" mass="130689">MANKTLPSILTEGQQYLVIEQALIRAGYDHDANIENRPKTTHGSFIFPMLNASISTPGGGFYGGDNDNHKGADRYSIEGNGSIFSKENRTSGVAIGASSMNGSVTCHNINGGLQLYSPISAGSFTHKIYANTARSSTSSMLSIGRQKSEPPVSILPHYNSPYEAMFFNQPDTMHFIGKDLRIGTICISMRPSQDAMRFLVRTVLKFTCVDVLDSYRATAEFEKCQSLYTKKNEILPMLHVALQQCFESIPEVEVKRHQVVQHQSATDHSVFVLDDSGWLQSPRYIANLVHGLEEVRQEGFAFVLKNLEAQMRPAAVSLDIVIPNKDESLTADDQEQFWAFFNGLGEHIEAETYLPNVSKHTFILPSMIAGDKSEGQRLSALAELIETETSYNKRMNDLISVIKQGAYCVYKARHIRLIYLKEARYALTALSPPLGKYEIRMIFSNIEQIVAASTEFLKDLNGYQNHKTNEDKSLGEICRKNLQNMQCYKHYLMRYKRAQEIHLALSKKSQAYRAFQERCIHTTGIQTLSNLLVEPTQRIVKYPLLFKDLQILTKENYYDIALQRLIAILSGTNKDSEDVDGLREAAHIASEIAHMEKAKPEQRAEMLFNLRSIIENCPDSIVNQNRSIISYMDGFETNLLTGERGRPITLILFSDKIMIVRRPSTSSGEALFHLKEDEEQRKQKEREEKEREKKSKRDGRNDTDGCNNGGGIHGGSVVSIPGLQLLRKDWKFMGWMDILRVKVAVVEQTDPEGLFCITTRNYAENKQDLWETTRGIMPEGLDKRDTFISKFYETLSLAKATFTAQKAESTSRLHVGELELYCNVFTESQYRDFKFKGDVALFYTCLSHYPADVAPFTTLPAFVGMIQTAAYSSSSTQPETAVGPRTCGFRAILKSKANLNGAGDVFSVAKETSHFLDMDTFQTHIAELVANLQWTVYSFSPYQSAQLHFSRVYMDTDYLFKAAGASSKSTSLRSKSLKKIRDSASAVAAWPSSPSSLGQQHRYSGSFSPLASPHDTHSIPSSPSSYNLSSALGRSNSIVGIRNSSHAIGNEPSQQEQHDNQKHDSPVSMNKRFSMPTIMKKYPSDSNKNYDNTDRGSGSPHPQRQGRPLHHQSQSFAENTIKNSVSVISLLLPGSGRKKGLISSMSFKNGGDNKGEAKEKTKFLETL</sequence>
<protein>
    <recommendedName>
        <fullName evidence="2">DH domain-containing protein</fullName>
    </recommendedName>
</protein>
<dbReference type="SUPFAM" id="SSF48065">
    <property type="entry name" value="DBL homology domain (DH-domain)"/>
    <property type="match status" value="1"/>
</dbReference>
<dbReference type="SMART" id="SM00325">
    <property type="entry name" value="RhoGEF"/>
    <property type="match status" value="1"/>
</dbReference>
<dbReference type="InterPro" id="IPR000219">
    <property type="entry name" value="DH_dom"/>
</dbReference>
<gene>
    <name evidence="3" type="ORF">BCR41DRAFT_373591</name>
</gene>
<dbReference type="InterPro" id="IPR051092">
    <property type="entry name" value="FYVE_RhoGEF_PH"/>
</dbReference>
<dbReference type="RefSeq" id="XP_021878011.1">
    <property type="nucleotide sequence ID" value="XM_022026796.1"/>
</dbReference>
<feature type="compositionally biased region" description="Basic and acidic residues" evidence="1">
    <location>
        <begin position="1056"/>
        <end position="1065"/>
    </location>
</feature>
<dbReference type="EMBL" id="MCFF01000041">
    <property type="protein sequence ID" value="ORZ07504.1"/>
    <property type="molecule type" value="Genomic_DNA"/>
</dbReference>
<evidence type="ECO:0000313" key="4">
    <source>
        <dbReference type="Proteomes" id="UP000193648"/>
    </source>
</evidence>
<dbReference type="InterPro" id="IPR035899">
    <property type="entry name" value="DBL_dom_sf"/>
</dbReference>
<name>A0A1Y2GFC6_9FUNG</name>
<dbReference type="GeneID" id="33568639"/>
<feature type="compositionally biased region" description="Low complexity" evidence="1">
    <location>
        <begin position="1018"/>
        <end position="1030"/>
    </location>
</feature>
<organism evidence="3 4">
    <name type="scientific">Lobosporangium transversale</name>
    <dbReference type="NCBI Taxonomy" id="64571"/>
    <lineage>
        <taxon>Eukaryota</taxon>
        <taxon>Fungi</taxon>
        <taxon>Fungi incertae sedis</taxon>
        <taxon>Mucoromycota</taxon>
        <taxon>Mortierellomycotina</taxon>
        <taxon>Mortierellomycetes</taxon>
        <taxon>Mortierellales</taxon>
        <taxon>Mortierellaceae</taxon>
        <taxon>Lobosporangium</taxon>
    </lineage>
</organism>
<feature type="region of interest" description="Disordered" evidence="1">
    <location>
        <begin position="670"/>
        <end position="711"/>
    </location>
</feature>
<dbReference type="AlphaFoldDB" id="A0A1Y2GFC6"/>
<evidence type="ECO:0000259" key="2">
    <source>
        <dbReference type="PROSITE" id="PS50010"/>
    </source>
</evidence>
<dbReference type="InParanoid" id="A0A1Y2GFC6"/>
<dbReference type="Pfam" id="PF00621">
    <property type="entry name" value="RhoGEF"/>
    <property type="match status" value="1"/>
</dbReference>
<accession>A0A1Y2GFC6</accession>
<evidence type="ECO:0000313" key="3">
    <source>
        <dbReference type="EMBL" id="ORZ07504.1"/>
    </source>
</evidence>
<dbReference type="STRING" id="64571.A0A1Y2GFC6"/>
<feature type="region of interest" description="Disordered" evidence="1">
    <location>
        <begin position="1044"/>
        <end position="1112"/>
    </location>
</feature>
<keyword evidence="4" id="KW-1185">Reference proteome</keyword>
<comment type="caution">
    <text evidence="3">The sequence shown here is derived from an EMBL/GenBank/DDBJ whole genome shotgun (WGS) entry which is preliminary data.</text>
</comment>